<dbReference type="InterPro" id="IPR027383">
    <property type="entry name" value="Znf_put"/>
</dbReference>
<feature type="domain" description="Putative zinc-finger" evidence="4">
    <location>
        <begin position="39"/>
        <end position="68"/>
    </location>
</feature>
<evidence type="ECO:0000256" key="3">
    <source>
        <dbReference type="SAM" id="MobiDB-lite"/>
    </source>
</evidence>
<name>A0ABY8VMK0_9CORY</name>
<keyword evidence="6" id="KW-1185">Reference proteome</keyword>
<evidence type="ECO:0000256" key="2">
    <source>
        <dbReference type="ARBA" id="ARBA00023163"/>
    </source>
</evidence>
<gene>
    <name evidence="5" type="ORF">QP029_09260</name>
</gene>
<feature type="region of interest" description="Disordered" evidence="3">
    <location>
        <begin position="1"/>
        <end position="30"/>
    </location>
</feature>
<accession>A0ABY8VMK0</accession>
<reference evidence="5 6" key="1">
    <citation type="submission" date="2023-05" db="EMBL/GenBank/DDBJ databases">
        <title>Corynebacterium suedekumii sp. nov. and Corynebacterium breve sp. nov. isolated from raw cow's milk.</title>
        <authorList>
            <person name="Baer M.K."/>
            <person name="Mehl L."/>
            <person name="Hellmuth R."/>
            <person name="Marke G."/>
            <person name="Lipski A."/>
        </authorList>
    </citation>
    <scope>NUCLEOTIDE SEQUENCE [LARGE SCALE GENOMIC DNA]</scope>
    <source>
        <strain evidence="5 6">LM112</strain>
    </source>
</reference>
<evidence type="ECO:0000259" key="4">
    <source>
        <dbReference type="Pfam" id="PF13490"/>
    </source>
</evidence>
<dbReference type="RefSeq" id="WP_284874032.1">
    <property type="nucleotide sequence ID" value="NZ_CP126970.1"/>
</dbReference>
<dbReference type="Proteomes" id="UP001238805">
    <property type="component" value="Chromosome"/>
</dbReference>
<organism evidence="5 6">
    <name type="scientific">Corynebacterium suedekumii</name>
    <dbReference type="NCBI Taxonomy" id="3049801"/>
    <lineage>
        <taxon>Bacteria</taxon>
        <taxon>Bacillati</taxon>
        <taxon>Actinomycetota</taxon>
        <taxon>Actinomycetes</taxon>
        <taxon>Mycobacteriales</taxon>
        <taxon>Corynebacteriaceae</taxon>
        <taxon>Corynebacterium</taxon>
    </lineage>
</organism>
<dbReference type="InterPro" id="IPR041916">
    <property type="entry name" value="Anti_sigma_zinc_sf"/>
</dbReference>
<feature type="compositionally biased region" description="Basic residues" evidence="3">
    <location>
        <begin position="17"/>
        <end position="26"/>
    </location>
</feature>
<dbReference type="Pfam" id="PF13490">
    <property type="entry name" value="zf-HC2"/>
    <property type="match status" value="1"/>
</dbReference>
<evidence type="ECO:0000313" key="6">
    <source>
        <dbReference type="Proteomes" id="UP001238805"/>
    </source>
</evidence>
<dbReference type="Gene3D" id="1.10.10.1320">
    <property type="entry name" value="Anti-sigma factor, zinc-finger domain"/>
    <property type="match status" value="1"/>
</dbReference>
<evidence type="ECO:0000313" key="5">
    <source>
        <dbReference type="EMBL" id="WIM69438.1"/>
    </source>
</evidence>
<evidence type="ECO:0000256" key="1">
    <source>
        <dbReference type="ARBA" id="ARBA00023015"/>
    </source>
</evidence>
<proteinExistence type="predicted"/>
<keyword evidence="2" id="KW-0804">Transcription</keyword>
<dbReference type="EMBL" id="CP126970">
    <property type="protein sequence ID" value="WIM69438.1"/>
    <property type="molecule type" value="Genomic_DNA"/>
</dbReference>
<feature type="region of interest" description="Disordered" evidence="3">
    <location>
        <begin position="104"/>
        <end position="129"/>
    </location>
</feature>
<keyword evidence="1" id="KW-0805">Transcription regulation</keyword>
<sequence>MKHPNLSTLGLPGNRSGRSRPRRSRKPREFASVEHLSPEAVAAFVDGELTDGALHRARVHLVHCGECRAEIERQRNASEWLRGSNITPEVRAPEDLLARLAGIASGPLRPGPDAESTPTPLPEGLLDKMEMIRRAIRRNQGR</sequence>
<protein>
    <submittedName>
        <fullName evidence="5">Zf-HC2 domain-containing protein</fullName>
    </submittedName>
</protein>